<dbReference type="Proteomes" id="UP000295135">
    <property type="component" value="Unassembled WGS sequence"/>
</dbReference>
<protein>
    <recommendedName>
        <fullName evidence="3">Crp/Fnr family transcriptional regulator</fullName>
    </recommendedName>
</protein>
<sequence length="116" mass="13252">MTQDERRLLRLFRSLSESQRTSLVDFAEFLTSRASEGAAPSQPQTPLDIPRPTEESLIQAIKRLKATYPMLAGDKLLHETSALVTQHILHKRPAAEVIDELEAMFRRQYENHSHGE</sequence>
<keyword evidence="2" id="KW-1185">Reference proteome</keyword>
<dbReference type="AlphaFoldDB" id="A0A4R3JT69"/>
<proteinExistence type="predicted"/>
<evidence type="ECO:0000313" key="2">
    <source>
        <dbReference type="Proteomes" id="UP000295135"/>
    </source>
</evidence>
<dbReference type="RefSeq" id="WP_126461503.1">
    <property type="nucleotide sequence ID" value="NZ_AP018721.1"/>
</dbReference>
<gene>
    <name evidence="1" type="ORF">EDC61_11536</name>
</gene>
<comment type="caution">
    <text evidence="1">The sequence shown here is derived from an EMBL/GenBank/DDBJ whole genome shotgun (WGS) entry which is preliminary data.</text>
</comment>
<organism evidence="1 2">
    <name type="scientific">Sulfuritortus calidifontis</name>
    <dbReference type="NCBI Taxonomy" id="1914471"/>
    <lineage>
        <taxon>Bacteria</taxon>
        <taxon>Pseudomonadati</taxon>
        <taxon>Pseudomonadota</taxon>
        <taxon>Betaproteobacteria</taxon>
        <taxon>Nitrosomonadales</taxon>
        <taxon>Thiobacillaceae</taxon>
        <taxon>Sulfuritortus</taxon>
    </lineage>
</organism>
<reference evidence="1 2" key="1">
    <citation type="submission" date="2019-03" db="EMBL/GenBank/DDBJ databases">
        <title>Genomic Encyclopedia of Type Strains, Phase IV (KMG-IV): sequencing the most valuable type-strain genomes for metagenomic binning, comparative biology and taxonomic classification.</title>
        <authorList>
            <person name="Goeker M."/>
        </authorList>
    </citation>
    <scope>NUCLEOTIDE SEQUENCE [LARGE SCALE GENOMIC DNA]</scope>
    <source>
        <strain evidence="1 2">DSM 103923</strain>
    </source>
</reference>
<evidence type="ECO:0008006" key="3">
    <source>
        <dbReference type="Google" id="ProtNLM"/>
    </source>
</evidence>
<accession>A0A4R3JT69</accession>
<evidence type="ECO:0000313" key="1">
    <source>
        <dbReference type="EMBL" id="TCS70569.1"/>
    </source>
</evidence>
<dbReference type="OrthoDB" id="8481263at2"/>
<name>A0A4R3JT69_9PROT</name>
<dbReference type="EMBL" id="SLZY01000015">
    <property type="protein sequence ID" value="TCS70569.1"/>
    <property type="molecule type" value="Genomic_DNA"/>
</dbReference>